<dbReference type="PROSITE" id="PS51843">
    <property type="entry name" value="NR_LBD"/>
    <property type="match status" value="1"/>
</dbReference>
<dbReference type="PANTHER" id="PTHR47630:SF5">
    <property type="entry name" value="NR LBD DOMAIN-CONTAINING PROTEIN"/>
    <property type="match status" value="1"/>
</dbReference>
<name>A0A0N4YHF6_NIPBR</name>
<dbReference type="PANTHER" id="PTHR47630">
    <property type="entry name" value="NUCLEAR HORMONE RECEPTOR FAMILY-RELATED-RELATED"/>
    <property type="match status" value="1"/>
</dbReference>
<proteinExistence type="predicted"/>
<dbReference type="Proteomes" id="UP000271162">
    <property type="component" value="Unassembled WGS sequence"/>
</dbReference>
<evidence type="ECO:0000259" key="4">
    <source>
        <dbReference type="PROSITE" id="PS51843"/>
    </source>
</evidence>
<dbReference type="InterPro" id="IPR052499">
    <property type="entry name" value="C.elegans_NHRs"/>
</dbReference>
<dbReference type="STRING" id="27835.A0A0N4YHF6"/>
<dbReference type="AlphaFoldDB" id="A0A0N4YHF6"/>
<sequence length="200" mass="23152">MRVPFIEQFGINDEIQYMARMFVNLERSCDNDAFATSVAERYFCTLNVPLSEAIINPLIVSERTPLCWRRSRPLLDPEALLKPSYCRLVVHYLEWIAAVEEFAALDEIRKVRLATVNAIPLILLTLSFNTFKYESVELLLCNGFFLPAKNIDGCCSTVELIANELEKKIVTQFRKLDVHEEEYVLLKLVLFFSQRAFFIS</sequence>
<evidence type="ECO:0000256" key="1">
    <source>
        <dbReference type="ARBA" id="ARBA00023015"/>
    </source>
</evidence>
<evidence type="ECO:0000313" key="5">
    <source>
        <dbReference type="EMBL" id="VDL79889.1"/>
    </source>
</evidence>
<feature type="domain" description="NR LBD" evidence="4">
    <location>
        <begin position="50"/>
        <end position="200"/>
    </location>
</feature>
<organism evidence="7">
    <name type="scientific">Nippostrongylus brasiliensis</name>
    <name type="common">Rat hookworm</name>
    <dbReference type="NCBI Taxonomy" id="27835"/>
    <lineage>
        <taxon>Eukaryota</taxon>
        <taxon>Metazoa</taxon>
        <taxon>Ecdysozoa</taxon>
        <taxon>Nematoda</taxon>
        <taxon>Chromadorea</taxon>
        <taxon>Rhabditida</taxon>
        <taxon>Rhabditina</taxon>
        <taxon>Rhabditomorpha</taxon>
        <taxon>Strongyloidea</taxon>
        <taxon>Heligmosomidae</taxon>
        <taxon>Nippostrongylus</taxon>
    </lineage>
</organism>
<keyword evidence="2" id="KW-0804">Transcription</keyword>
<reference evidence="5 6" key="2">
    <citation type="submission" date="2018-11" db="EMBL/GenBank/DDBJ databases">
        <authorList>
            <consortium name="Pathogen Informatics"/>
        </authorList>
    </citation>
    <scope>NUCLEOTIDE SEQUENCE [LARGE SCALE GENOMIC DNA]</scope>
</reference>
<dbReference type="InterPro" id="IPR000536">
    <property type="entry name" value="Nucl_hrmn_rcpt_lig-bd"/>
</dbReference>
<dbReference type="Pfam" id="PF00104">
    <property type="entry name" value="Hormone_recep"/>
    <property type="match status" value="1"/>
</dbReference>
<dbReference type="Gene3D" id="1.10.565.10">
    <property type="entry name" value="Retinoid X Receptor"/>
    <property type="match status" value="1"/>
</dbReference>
<keyword evidence="6" id="KW-1185">Reference proteome</keyword>
<keyword evidence="1" id="KW-0805">Transcription regulation</keyword>
<evidence type="ECO:0000313" key="6">
    <source>
        <dbReference type="Proteomes" id="UP000271162"/>
    </source>
</evidence>
<dbReference type="SUPFAM" id="SSF48508">
    <property type="entry name" value="Nuclear receptor ligand-binding domain"/>
    <property type="match status" value="1"/>
</dbReference>
<evidence type="ECO:0000256" key="3">
    <source>
        <dbReference type="ARBA" id="ARBA00023170"/>
    </source>
</evidence>
<evidence type="ECO:0000256" key="2">
    <source>
        <dbReference type="ARBA" id="ARBA00023163"/>
    </source>
</evidence>
<protein>
    <submittedName>
        <fullName evidence="7">NR LBD domain-containing protein</fullName>
    </submittedName>
</protein>
<evidence type="ECO:0000313" key="7">
    <source>
        <dbReference type="WBParaSite" id="NBR_0001629301-mRNA-1"/>
    </source>
</evidence>
<dbReference type="EMBL" id="UYSL01022137">
    <property type="protein sequence ID" value="VDL79889.1"/>
    <property type="molecule type" value="Genomic_DNA"/>
</dbReference>
<dbReference type="WBParaSite" id="NBR_0001629301-mRNA-1">
    <property type="protein sequence ID" value="NBR_0001629301-mRNA-1"/>
    <property type="gene ID" value="NBR_0001629301"/>
</dbReference>
<gene>
    <name evidence="5" type="ORF">NBR_LOCUS16294</name>
</gene>
<dbReference type="InterPro" id="IPR035500">
    <property type="entry name" value="NHR-like_dom_sf"/>
</dbReference>
<reference evidence="7" key="1">
    <citation type="submission" date="2017-02" db="UniProtKB">
        <authorList>
            <consortium name="WormBaseParasite"/>
        </authorList>
    </citation>
    <scope>IDENTIFICATION</scope>
</reference>
<accession>A0A0N4YHF6</accession>
<keyword evidence="3" id="KW-0675">Receptor</keyword>